<evidence type="ECO:0000256" key="2">
    <source>
        <dbReference type="SAM" id="MobiDB-lite"/>
    </source>
</evidence>
<feature type="compositionally biased region" description="Basic and acidic residues" evidence="2">
    <location>
        <begin position="1275"/>
        <end position="1293"/>
    </location>
</feature>
<name>W4FZZ0_APHAT</name>
<keyword evidence="1" id="KW-0175">Coiled coil</keyword>
<feature type="coiled-coil region" evidence="1">
    <location>
        <begin position="1144"/>
        <end position="1178"/>
    </location>
</feature>
<evidence type="ECO:0000256" key="1">
    <source>
        <dbReference type="SAM" id="Coils"/>
    </source>
</evidence>
<protein>
    <submittedName>
        <fullName evidence="3">Uncharacterized protein</fullName>
    </submittedName>
</protein>
<dbReference type="OrthoDB" id="74987at2759"/>
<feature type="region of interest" description="Disordered" evidence="2">
    <location>
        <begin position="1275"/>
        <end position="1308"/>
    </location>
</feature>
<dbReference type="STRING" id="112090.W4FZZ0"/>
<dbReference type="RefSeq" id="XP_009837484.1">
    <property type="nucleotide sequence ID" value="XM_009839182.1"/>
</dbReference>
<sequence>MLPTSGGGGDGKAKYKNRYEVLQQTYEERLQSLSDMFQKSLDEIHGDESLAILQQDNVSSDYVGVRVLELVGHALRDEKEHFIRTLTAKLAKKDASLKELVREKEGMTMQRKAMLDEMHQVASHVEALQARYTAMSTDTSAADAEVQRLRHENQSLIEELSARDSDRAKWDDERRGFLLMQQDLVRLQAIHAKDAAFYADERATSTASIDRLTAKVDDLEQSRAASTAECTTLRLAVQEKSIEFMHAQDAIAALQAQVQALSPLEAQLTELRATHQAKLHEVDMQLWEARRKYTAVGDQVQGLIHDHDLDRAQLVATHENDRAVAADALRMCEERCQQLEASSAAQLAALHAKIEHQDGIIQETTRQLHAAREQVERSMAERAASDLEMQAATAKQALQNALDKEKNARSTLQDQFQSYKRVADGKMQALQAALQAKQDANDRLEQAEKRMLQWQDDAMKKHDKLVQTIKTRYQAAAKSTEDCDARKADSASRQELDVLIQAKVAECTAKHDVPGEFIRMSQHKAELDKMALQLQSAHVQDKIQWEDNQKLLLDGRLDSLRTEMDTWKAQLSEEKVKRDELQAALMHEHKQHMDTRERLDEQAMAKTILVQRLEQANVNVGRLKALVVDQQSALRDWETKFATLRRDYDDSQSNVATLTVELGHSTECVTQVKSDVEMHIQSIHELRTNQTAASDALLSKLCDKDASLASLQEKLHVTQVTQTSLLSQAKADFSAKELEWTGQVTELQAKVDVLTNEIHIQTLAHAESEDKIQQLEADVDRWRQEADQNQVELASLRLKKRQIKRTLETKLDEVHATTTHAQDKWNHQVQMQEKARLYQWTRYIAVLTTKLAALRGDLRTCHVTIQQLLEQQQPHIQYLAVQIQAKAATLLQNLHSKYTQQLSDENQKWQQRYDSDLDQLGRQHAHDVALLKHSHDTELLQRVELYQATTAATQVEMAAMIKERDDELEAVKVKMDGHLRNVQFLEKELEFVSNGRAKDVEELKKCHVIDKQLQLDTFQAAIGHVQTQLSDENLRFAALCQALTRIARQVAQPHDEDWAVTILAESAVPKFKKAVQKWMDEIIQRILANQNAAIAAATRPLQDEVARHVLRDKSTSELAMPLVPNMAEELAAAKLTIERLTVSCNHLQDLVTTASQEKSQLERTCDQLENDKLELRTYLDLADTARQTAQVDFSTQLQHAFNQSEETLHQVKTAASHEMDRLKRECDQAVHNMQEELDHQTRQVTKLKVAMAHQEKQWKEDVQALVRRNHALAKAARDESFEPRSRAAKDGDRRIRKAPTSNTTSMRELSVLMETNLHASRQKFNANQRHRDDNDS</sequence>
<feature type="coiled-coil region" evidence="1">
    <location>
        <begin position="765"/>
        <end position="813"/>
    </location>
</feature>
<feature type="coiled-coil region" evidence="1">
    <location>
        <begin position="83"/>
        <end position="159"/>
    </location>
</feature>
<dbReference type="EMBL" id="KI913151">
    <property type="protein sequence ID" value="ETV73035.1"/>
    <property type="molecule type" value="Genomic_DNA"/>
</dbReference>
<evidence type="ECO:0000313" key="3">
    <source>
        <dbReference type="EMBL" id="ETV73035.1"/>
    </source>
</evidence>
<proteinExistence type="predicted"/>
<reference evidence="3" key="1">
    <citation type="submission" date="2013-12" db="EMBL/GenBank/DDBJ databases">
        <title>The Genome Sequence of Aphanomyces astaci APO3.</title>
        <authorList>
            <consortium name="The Broad Institute Genomics Platform"/>
            <person name="Russ C."/>
            <person name="Tyler B."/>
            <person name="van West P."/>
            <person name="Dieguez-Uribeondo J."/>
            <person name="Young S.K."/>
            <person name="Zeng Q."/>
            <person name="Gargeya S."/>
            <person name="Fitzgerald M."/>
            <person name="Abouelleil A."/>
            <person name="Alvarado L."/>
            <person name="Chapman S.B."/>
            <person name="Gainer-Dewar J."/>
            <person name="Goldberg J."/>
            <person name="Griggs A."/>
            <person name="Gujja S."/>
            <person name="Hansen M."/>
            <person name="Howarth C."/>
            <person name="Imamovic A."/>
            <person name="Ireland A."/>
            <person name="Larimer J."/>
            <person name="McCowan C."/>
            <person name="Murphy C."/>
            <person name="Pearson M."/>
            <person name="Poon T.W."/>
            <person name="Priest M."/>
            <person name="Roberts A."/>
            <person name="Saif S."/>
            <person name="Shea T."/>
            <person name="Sykes S."/>
            <person name="Wortman J."/>
            <person name="Nusbaum C."/>
            <person name="Birren B."/>
        </authorList>
    </citation>
    <scope>NUCLEOTIDE SEQUENCE [LARGE SCALE GENOMIC DNA]</scope>
    <source>
        <strain evidence="3">APO3</strain>
    </source>
</reference>
<feature type="coiled-coil region" evidence="1">
    <location>
        <begin position="557"/>
        <end position="616"/>
    </location>
</feature>
<feature type="coiled-coil region" evidence="1">
    <location>
        <begin position="1212"/>
        <end position="1250"/>
    </location>
</feature>
<feature type="coiled-coil region" evidence="1">
    <location>
        <begin position="361"/>
        <end position="464"/>
    </location>
</feature>
<dbReference type="GeneID" id="20814069"/>
<dbReference type="VEuPathDB" id="FungiDB:H257_12073"/>
<gene>
    <name evidence="3" type="ORF">H257_12073</name>
</gene>
<accession>W4FZZ0</accession>
<organism evidence="3">
    <name type="scientific">Aphanomyces astaci</name>
    <name type="common">Crayfish plague agent</name>
    <dbReference type="NCBI Taxonomy" id="112090"/>
    <lineage>
        <taxon>Eukaryota</taxon>
        <taxon>Sar</taxon>
        <taxon>Stramenopiles</taxon>
        <taxon>Oomycota</taxon>
        <taxon>Saprolegniomycetes</taxon>
        <taxon>Saprolegniales</taxon>
        <taxon>Verrucalvaceae</taxon>
        <taxon>Aphanomyces</taxon>
    </lineage>
</organism>